<dbReference type="RefSeq" id="WP_219876749.1">
    <property type="nucleotide sequence ID" value="NZ_JAHYXK010000004.1"/>
</dbReference>
<comment type="caution">
    <text evidence="1">The sequence shown here is derived from an EMBL/GenBank/DDBJ whole genome shotgun (WGS) entry which is preliminary data.</text>
</comment>
<protein>
    <submittedName>
        <fullName evidence="1">Uncharacterized protein</fullName>
    </submittedName>
</protein>
<evidence type="ECO:0000313" key="2">
    <source>
        <dbReference type="Proteomes" id="UP000813018"/>
    </source>
</evidence>
<accession>A0ABS7CSW3</accession>
<sequence length="881" mass="98966">MNNLYLRHLRWLLSCLCLFMATALLGQGTGAKEFLLRVDSFHGQVEWEQSIDRVNWTAVANGNVATLKLTPTQTTLYRARITAPGCAPIYSNVKGAVFTSQGMVGARMVEGMVTLPEGAAVTAKELSVLSFLEESSLRADGSFQVLVPDSVEEDVLLVMNSQEQVLMLGHYVGKHEQYAVTSETTASALLTMYPALKPLPVAEKPGYMELYRKEPEYQTLVSQVTALNKQGFDLFSEQNIGLIKTLGALAQKTFNKDRLQVMATGAVYIRSAQTSAVNIANIADFSYSGRVYRTADGVPISPVFNVAGKTIRGSSLAQQIIRLMRGSAVNVKSDEVTIDLKKEFNATPGEYEIRIRSGLALDGSPEDDEAMIQNMYEWISLMLANYTGFPDVFGECIANVINAELNAINPHNLKDAIVQKKAFELYILPILKEVGKSAATCSQEAAGKAPSKLFKMVDLVDKHLPVFWYAGEWGIREAAVDGCQYLNADYETSNCFYIESAKTINKQYFPGDTVEIKIKAVENEHYYPYEVKEAAFRRFTWLKKGGSYFSKPERVDLFYDRTDVNGEATIKWVLSCEEEVNTVQAWIQGVEESLKDNMFYTLTRVPPMEVVKQEGSDYQEGEKGKKLPRPIVFSIRDLSDNLPVKLNRFNLKWEVLSNNTWVPVAGTGVISDSPNNTNPLFMVSKEWTLANLEGPQKVRATLEDKCGKKWQVAGNPVVFSTGRNPWIDSLAGKWTYEIYTTFREVNHYKSLESSWEASKDLNPCYFHYKPIGNNTVHWTEFAKVTYELFDDLKMTKVREQAKSGQDCTLETQNYVGRWSITGNGYISVSLIGNIGGKEITVTDQELWGQLERIDDNTYKVHIARCISEWDNCFSYGILRRQ</sequence>
<gene>
    <name evidence="1" type="ORF">K0O23_07320</name>
</gene>
<organism evidence="1 2">
    <name type="scientific">Pontibacter aydingkolensis</name>
    <dbReference type="NCBI Taxonomy" id="1911536"/>
    <lineage>
        <taxon>Bacteria</taxon>
        <taxon>Pseudomonadati</taxon>
        <taxon>Bacteroidota</taxon>
        <taxon>Cytophagia</taxon>
        <taxon>Cytophagales</taxon>
        <taxon>Hymenobacteraceae</taxon>
        <taxon>Pontibacter</taxon>
    </lineage>
</organism>
<proteinExistence type="predicted"/>
<evidence type="ECO:0000313" key="1">
    <source>
        <dbReference type="EMBL" id="MBW7466873.1"/>
    </source>
</evidence>
<reference evidence="1 2" key="1">
    <citation type="journal article" date="2016" name="Int. J. Syst. Evol. Microbiol.">
        <title>Pontibacter aydingkolensis sp. nov., isolated from soil of a salt lake.</title>
        <authorList>
            <person name="Osman G."/>
            <person name="Zhang T."/>
            <person name="Lou K."/>
            <person name="Gao Y."/>
            <person name="Chang W."/>
            <person name="Lin Q."/>
            <person name="Yang H.M."/>
            <person name="Huo X.D."/>
            <person name="Wang N."/>
        </authorList>
    </citation>
    <scope>NUCLEOTIDE SEQUENCE [LARGE SCALE GENOMIC DNA]</scope>
    <source>
        <strain evidence="1 2">KACC 19255</strain>
    </source>
</reference>
<name>A0ABS7CSW3_9BACT</name>
<keyword evidence="2" id="KW-1185">Reference proteome</keyword>
<dbReference type="Proteomes" id="UP000813018">
    <property type="component" value="Unassembled WGS sequence"/>
</dbReference>
<dbReference type="EMBL" id="JAHYXK010000004">
    <property type="protein sequence ID" value="MBW7466873.1"/>
    <property type="molecule type" value="Genomic_DNA"/>
</dbReference>